<evidence type="ECO:0000256" key="8">
    <source>
        <dbReference type="ARBA" id="ARBA00022833"/>
    </source>
</evidence>
<evidence type="ECO:0000256" key="1">
    <source>
        <dbReference type="ARBA" id="ARBA00001947"/>
    </source>
</evidence>
<protein>
    <recommendedName>
        <fullName evidence="4">adenosine deaminase</fullName>
        <ecNumber evidence="4">3.5.4.4</ecNumber>
    </recommendedName>
</protein>
<evidence type="ECO:0000256" key="6">
    <source>
        <dbReference type="ARBA" id="ARBA00022726"/>
    </source>
</evidence>
<comment type="caution">
    <text evidence="11">The sequence shown here is derived from an EMBL/GenBank/DDBJ whole genome shotgun (WGS) entry which is preliminary data.</text>
</comment>
<evidence type="ECO:0000256" key="5">
    <source>
        <dbReference type="ARBA" id="ARBA00022723"/>
    </source>
</evidence>
<sequence>MSKSMLSVCGSLLCLFPTSIGQQDSLAGDYLHHAIMGFVKHLGSCSYIGLCRPTSFRMALGKLWSLLWILPLIHGFRVELHVHLDGAIGSDILFEICRARGLQLPGIGVPRSAEEVQHFVERSSSWHRFDAVNEIIGGDLASIRLAAEAFVAFQAKSGVLYTEVRYDPVRLARSQLQNASTTEEEAVRAVQEGLAVGAASHGVSVYQILCAMRGKSPKQCFEMAQLALKLQSKEMGGVVGLDLAGDETDFPNAAYVDCMRYAKDSGLNTTVHSGEFNTTQSKDVHSAVFLMRADRVGHGYAAVQDAQLVHELRRRQIHLEACPKSALRHGAWALRAIHSFKEHQLLFGLNTDDPSLFFCNTSAAADEAIVSDYLNFTVKDIQAAYASAYKARFGGRDLTQLLV</sequence>
<dbReference type="Gene3D" id="3.20.20.140">
    <property type="entry name" value="Metal-dependent hydrolases"/>
    <property type="match status" value="1"/>
</dbReference>
<feature type="signal peptide" evidence="9">
    <location>
        <begin position="1"/>
        <end position="21"/>
    </location>
</feature>
<dbReference type="SUPFAM" id="SSF51556">
    <property type="entry name" value="Metallo-dependent hydrolases"/>
    <property type="match status" value="1"/>
</dbReference>
<accession>A0ABP0QIQ5</accession>
<dbReference type="InterPro" id="IPR006330">
    <property type="entry name" value="Ado/ade_deaminase"/>
</dbReference>
<keyword evidence="6" id="KW-0660">Purine salvage</keyword>
<dbReference type="InterPro" id="IPR001365">
    <property type="entry name" value="A_deaminase_dom"/>
</dbReference>
<dbReference type="EC" id="3.5.4.4" evidence="4"/>
<dbReference type="PANTHER" id="PTHR11409:SF43">
    <property type="entry name" value="ADENOSINE DEAMINASE"/>
    <property type="match status" value="1"/>
</dbReference>
<reference evidence="11 12" key="1">
    <citation type="submission" date="2024-02" db="EMBL/GenBank/DDBJ databases">
        <authorList>
            <person name="Chen Y."/>
            <person name="Shah S."/>
            <person name="Dougan E. K."/>
            <person name="Thang M."/>
            <person name="Chan C."/>
        </authorList>
    </citation>
    <scope>NUCLEOTIDE SEQUENCE [LARGE SCALE GENOMIC DNA]</scope>
</reference>
<keyword evidence="8" id="KW-0862">Zinc</keyword>
<feature type="domain" description="Adenosine deaminase" evidence="10">
    <location>
        <begin position="78"/>
        <end position="393"/>
    </location>
</feature>
<evidence type="ECO:0000313" key="12">
    <source>
        <dbReference type="Proteomes" id="UP001642484"/>
    </source>
</evidence>
<dbReference type="EMBL" id="CAXAMN010024606">
    <property type="protein sequence ID" value="CAK9088122.1"/>
    <property type="molecule type" value="Genomic_DNA"/>
</dbReference>
<gene>
    <name evidence="11" type="ORF">CCMP2556_LOCUS42531</name>
</gene>
<evidence type="ECO:0000256" key="3">
    <source>
        <dbReference type="ARBA" id="ARBA00006676"/>
    </source>
</evidence>
<feature type="chain" id="PRO_5047003749" description="adenosine deaminase" evidence="9">
    <location>
        <begin position="22"/>
        <end position="403"/>
    </location>
</feature>
<dbReference type="InterPro" id="IPR032466">
    <property type="entry name" value="Metal_Hydrolase"/>
</dbReference>
<dbReference type="Proteomes" id="UP001642484">
    <property type="component" value="Unassembled WGS sequence"/>
</dbReference>
<name>A0ABP0QIQ5_9DINO</name>
<comment type="cofactor">
    <cofactor evidence="1">
        <name>Zn(2+)</name>
        <dbReference type="ChEBI" id="CHEBI:29105"/>
    </cofactor>
</comment>
<keyword evidence="12" id="KW-1185">Reference proteome</keyword>
<dbReference type="Pfam" id="PF00962">
    <property type="entry name" value="A_deaminase"/>
    <property type="match status" value="1"/>
</dbReference>
<keyword evidence="9" id="KW-0732">Signal</keyword>
<evidence type="ECO:0000259" key="10">
    <source>
        <dbReference type="Pfam" id="PF00962"/>
    </source>
</evidence>
<evidence type="ECO:0000256" key="7">
    <source>
        <dbReference type="ARBA" id="ARBA00022801"/>
    </source>
</evidence>
<proteinExistence type="inferred from homology"/>
<comment type="pathway">
    <text evidence="2">Purine metabolism; purine nucleoside salvage.</text>
</comment>
<evidence type="ECO:0000256" key="9">
    <source>
        <dbReference type="SAM" id="SignalP"/>
    </source>
</evidence>
<keyword evidence="7" id="KW-0378">Hydrolase</keyword>
<organism evidence="11 12">
    <name type="scientific">Durusdinium trenchii</name>
    <dbReference type="NCBI Taxonomy" id="1381693"/>
    <lineage>
        <taxon>Eukaryota</taxon>
        <taxon>Sar</taxon>
        <taxon>Alveolata</taxon>
        <taxon>Dinophyceae</taxon>
        <taxon>Suessiales</taxon>
        <taxon>Symbiodiniaceae</taxon>
        <taxon>Durusdinium</taxon>
    </lineage>
</organism>
<evidence type="ECO:0000313" key="11">
    <source>
        <dbReference type="EMBL" id="CAK9088122.1"/>
    </source>
</evidence>
<evidence type="ECO:0000256" key="2">
    <source>
        <dbReference type="ARBA" id="ARBA00005058"/>
    </source>
</evidence>
<comment type="similarity">
    <text evidence="3">Belongs to the metallo-dependent hydrolases superfamily. Adenosine and AMP deaminases family.</text>
</comment>
<evidence type="ECO:0000256" key="4">
    <source>
        <dbReference type="ARBA" id="ARBA00012784"/>
    </source>
</evidence>
<keyword evidence="5" id="KW-0479">Metal-binding</keyword>
<dbReference type="PANTHER" id="PTHR11409">
    <property type="entry name" value="ADENOSINE DEAMINASE"/>
    <property type="match status" value="1"/>
</dbReference>